<dbReference type="AlphaFoldDB" id="A0A165PD03"/>
<evidence type="ECO:0000313" key="2">
    <source>
        <dbReference type="EMBL" id="KZT68054.1"/>
    </source>
</evidence>
<name>A0A165PD03_9APHY</name>
<gene>
    <name evidence="2" type="ORF">DAEQUDRAFT_812397</name>
</gene>
<dbReference type="SUPFAM" id="SSF81383">
    <property type="entry name" value="F-box domain"/>
    <property type="match status" value="1"/>
</dbReference>
<dbReference type="InterPro" id="IPR032675">
    <property type="entry name" value="LRR_dom_sf"/>
</dbReference>
<organism evidence="2 3">
    <name type="scientific">Daedalea quercina L-15889</name>
    <dbReference type="NCBI Taxonomy" id="1314783"/>
    <lineage>
        <taxon>Eukaryota</taxon>
        <taxon>Fungi</taxon>
        <taxon>Dikarya</taxon>
        <taxon>Basidiomycota</taxon>
        <taxon>Agaricomycotina</taxon>
        <taxon>Agaricomycetes</taxon>
        <taxon>Polyporales</taxon>
        <taxon>Fomitopsis</taxon>
    </lineage>
</organism>
<reference evidence="2 3" key="1">
    <citation type="journal article" date="2016" name="Mol. Biol. Evol.">
        <title>Comparative Genomics of Early-Diverging Mushroom-Forming Fungi Provides Insights into the Origins of Lignocellulose Decay Capabilities.</title>
        <authorList>
            <person name="Nagy L.G."/>
            <person name="Riley R."/>
            <person name="Tritt A."/>
            <person name="Adam C."/>
            <person name="Daum C."/>
            <person name="Floudas D."/>
            <person name="Sun H."/>
            <person name="Yadav J.S."/>
            <person name="Pangilinan J."/>
            <person name="Larsson K.H."/>
            <person name="Matsuura K."/>
            <person name="Barry K."/>
            <person name="Labutti K."/>
            <person name="Kuo R."/>
            <person name="Ohm R.A."/>
            <person name="Bhattacharya S.S."/>
            <person name="Shirouzu T."/>
            <person name="Yoshinaga Y."/>
            <person name="Martin F.M."/>
            <person name="Grigoriev I.V."/>
            <person name="Hibbett D.S."/>
        </authorList>
    </citation>
    <scope>NUCLEOTIDE SEQUENCE [LARGE SCALE GENOMIC DNA]</scope>
    <source>
        <strain evidence="2 3">L-15889</strain>
    </source>
</reference>
<dbReference type="Gene3D" id="3.80.10.10">
    <property type="entry name" value="Ribonuclease Inhibitor"/>
    <property type="match status" value="1"/>
</dbReference>
<evidence type="ECO:0000313" key="3">
    <source>
        <dbReference type="Proteomes" id="UP000076727"/>
    </source>
</evidence>
<proteinExistence type="predicted"/>
<evidence type="ECO:0000256" key="1">
    <source>
        <dbReference type="SAM" id="MobiDB-lite"/>
    </source>
</evidence>
<protein>
    <recommendedName>
        <fullName evidence="4">F-box domain-containing protein</fullName>
    </recommendedName>
</protein>
<dbReference type="SUPFAM" id="SSF52058">
    <property type="entry name" value="L domain-like"/>
    <property type="match status" value="1"/>
</dbReference>
<dbReference type="Proteomes" id="UP000076727">
    <property type="component" value="Unassembled WGS sequence"/>
</dbReference>
<sequence length="565" mass="63560">MSQGLEPPGPNEIEIVYRLPTYASDAFPELAYELIEDISDFLWDEPVQLARCCLVCRAWYYAARRHLTSWLTIRSNNALRDLVHILMSKRNGKYGQFLRQLTITDDAQRAFAHTIPVRIPGCLLPSLGILQFFDLDWTTAVRPHESFFTSLTYFTSVIHLTLSGCHFHSADEFHRIINALPRLASLILYEVTIRYKQREQSRATPRHRLSRSKLTHLSVLRLQISGCPSEPIAHGELRLQQRPSFLELASYSTIVSLQLSMHDVSSFAQLQQFIRGFPALREVTLHHDPVWDFPEVSTETGLLRIDSSIDAWSKLALIRMSSAVMLRSLEFLLTQYRKVGRLNFMVLGLCSPALLQAAEEVMQDSGPALTEFQWSHYSAHDEHDVHFIEDSKDQIAPETIPRLTYNINLEDLGVHIVVLTVSRACTSLMTLLSHIESTHLRKLDMFLNLKCLPLDDMDLPVEGSTKSIAAFHAILCRPVFDGLPKDAADIFFVFRNNIEPFAKDVASAKIKAIMVPLLAPWLARGVLRLHLPDGSTVEDVDIGSAAPPIDDDSASDDGAVGGLTG</sequence>
<dbReference type="InterPro" id="IPR036047">
    <property type="entry name" value="F-box-like_dom_sf"/>
</dbReference>
<accession>A0A165PD03</accession>
<dbReference type="OrthoDB" id="2801588at2759"/>
<dbReference type="EMBL" id="KV429070">
    <property type="protein sequence ID" value="KZT68054.1"/>
    <property type="molecule type" value="Genomic_DNA"/>
</dbReference>
<keyword evidence="3" id="KW-1185">Reference proteome</keyword>
<feature type="region of interest" description="Disordered" evidence="1">
    <location>
        <begin position="542"/>
        <end position="565"/>
    </location>
</feature>
<evidence type="ECO:0008006" key="4">
    <source>
        <dbReference type="Google" id="ProtNLM"/>
    </source>
</evidence>